<proteinExistence type="predicted"/>
<dbReference type="EMBL" id="JANPWB010000010">
    <property type="protein sequence ID" value="KAJ1134844.1"/>
    <property type="molecule type" value="Genomic_DNA"/>
</dbReference>
<reference evidence="2" key="1">
    <citation type="journal article" date="2022" name="bioRxiv">
        <title>Sequencing and chromosome-scale assembly of the giantPleurodeles waltlgenome.</title>
        <authorList>
            <person name="Brown T."/>
            <person name="Elewa A."/>
            <person name="Iarovenko S."/>
            <person name="Subramanian E."/>
            <person name="Araus A.J."/>
            <person name="Petzold A."/>
            <person name="Susuki M."/>
            <person name="Suzuki K.-i.T."/>
            <person name="Hayashi T."/>
            <person name="Toyoda A."/>
            <person name="Oliveira C."/>
            <person name="Osipova E."/>
            <person name="Leigh N.D."/>
            <person name="Simon A."/>
            <person name="Yun M.H."/>
        </authorList>
    </citation>
    <scope>NUCLEOTIDE SEQUENCE</scope>
    <source>
        <strain evidence="2">20211129_DDA</strain>
        <tissue evidence="2">Liver</tissue>
    </source>
</reference>
<gene>
    <name evidence="2" type="ORF">NDU88_001290</name>
</gene>
<sequence>MIVLSNTGFPRLTESALGRVLLWSDCICPYQHTWGGEIDPDCIGANKLTQDNFCKSSNFVCQARSECPRIRHCVACTLVFTGSCPPGTAQLLIQLGPIDEATRSPGPGARGRKGQSNSPPLRRQGRSGTQEAAPGSDQCLPALRRAWPRHPRHRRAQIGRGSLGISPRGLRPGRTRHEGPIRFTAAAEAGPDRGPGGPRSVAISAHLLPGIRGPGPSSAGAGCIISVQSDLYF</sequence>
<evidence type="ECO:0000313" key="3">
    <source>
        <dbReference type="Proteomes" id="UP001066276"/>
    </source>
</evidence>
<feature type="region of interest" description="Disordered" evidence="1">
    <location>
        <begin position="99"/>
        <end position="139"/>
    </location>
</feature>
<evidence type="ECO:0000256" key="1">
    <source>
        <dbReference type="SAM" id="MobiDB-lite"/>
    </source>
</evidence>
<keyword evidence="3" id="KW-1185">Reference proteome</keyword>
<protein>
    <submittedName>
        <fullName evidence="2">Uncharacterized protein</fullName>
    </submittedName>
</protein>
<comment type="caution">
    <text evidence="2">The sequence shown here is derived from an EMBL/GenBank/DDBJ whole genome shotgun (WGS) entry which is preliminary data.</text>
</comment>
<dbReference type="Proteomes" id="UP001066276">
    <property type="component" value="Chromosome 6"/>
</dbReference>
<organism evidence="2 3">
    <name type="scientific">Pleurodeles waltl</name>
    <name type="common">Iberian ribbed newt</name>
    <dbReference type="NCBI Taxonomy" id="8319"/>
    <lineage>
        <taxon>Eukaryota</taxon>
        <taxon>Metazoa</taxon>
        <taxon>Chordata</taxon>
        <taxon>Craniata</taxon>
        <taxon>Vertebrata</taxon>
        <taxon>Euteleostomi</taxon>
        <taxon>Amphibia</taxon>
        <taxon>Batrachia</taxon>
        <taxon>Caudata</taxon>
        <taxon>Salamandroidea</taxon>
        <taxon>Salamandridae</taxon>
        <taxon>Pleurodelinae</taxon>
        <taxon>Pleurodeles</taxon>
    </lineage>
</organism>
<dbReference type="AlphaFoldDB" id="A0AAV7Q5K6"/>
<accession>A0AAV7Q5K6</accession>
<evidence type="ECO:0000313" key="2">
    <source>
        <dbReference type="EMBL" id="KAJ1134844.1"/>
    </source>
</evidence>
<name>A0AAV7Q5K6_PLEWA</name>